<protein>
    <submittedName>
        <fullName evidence="1">Uncharacterized protein</fullName>
    </submittedName>
</protein>
<dbReference type="AlphaFoldDB" id="A0A0M0LNJ8"/>
<reference evidence="2" key="1">
    <citation type="submission" date="2015-08" db="EMBL/GenBank/DDBJ databases">
        <title>Fjat-10028 dsm 16317.</title>
        <authorList>
            <person name="Liu B."/>
            <person name="Wang J."/>
            <person name="Zhu Y."/>
            <person name="Liu G."/>
            <person name="Chen Q."/>
            <person name="Chen Z."/>
            <person name="Lan J."/>
            <person name="Che J."/>
            <person name="Ge C."/>
            <person name="Shi H."/>
            <person name="Pan Z."/>
            <person name="Liu X."/>
        </authorList>
    </citation>
    <scope>NUCLEOTIDE SEQUENCE [LARGE SCALE GENOMIC DNA]</scope>
    <source>
        <strain evidence="2">DSM 16317</strain>
    </source>
</reference>
<comment type="caution">
    <text evidence="1">The sequence shown here is derived from an EMBL/GenBank/DDBJ whole genome shotgun (WGS) entry which is preliminary data.</text>
</comment>
<evidence type="ECO:0000313" key="2">
    <source>
        <dbReference type="Proteomes" id="UP000036867"/>
    </source>
</evidence>
<sequence length="201" mass="23509">MSLEIGFIPKGWISNIPNASGFFPFAVDGKKEYIVDFTFIDEPLDFVSNWMNELSQFPIYILVEVYDFDQEELEQDCKTHKIEFEKTKNKNYFYKIIIENQKQFSIMFPYVYGNGGMNNLALWSLKRDVFSFGEREVKTFFGIKKNHTTIVTLLESDCVFWVGFDGDTIVAITNDRQFSTIENISDKLPHKTNFIITEYAD</sequence>
<proteinExistence type="predicted"/>
<dbReference type="Proteomes" id="UP000036867">
    <property type="component" value="Unassembled WGS sequence"/>
</dbReference>
<organism evidence="1 2">
    <name type="scientific">Viridibacillus arvi</name>
    <dbReference type="NCBI Taxonomy" id="263475"/>
    <lineage>
        <taxon>Bacteria</taxon>
        <taxon>Bacillati</taxon>
        <taxon>Bacillota</taxon>
        <taxon>Bacilli</taxon>
        <taxon>Bacillales</taxon>
        <taxon>Caryophanaceae</taxon>
        <taxon>Viridibacillus</taxon>
    </lineage>
</organism>
<evidence type="ECO:0000313" key="1">
    <source>
        <dbReference type="EMBL" id="KOO52619.1"/>
    </source>
</evidence>
<dbReference type="EMBL" id="LILB01000001">
    <property type="protein sequence ID" value="KOO52619.1"/>
    <property type="molecule type" value="Genomic_DNA"/>
</dbReference>
<dbReference type="OrthoDB" id="2592395at2"/>
<accession>A0A0M0LNJ8</accession>
<gene>
    <name evidence="1" type="ORF">AMD00_02755</name>
</gene>
<name>A0A0M0LNJ8_9BACL</name>
<keyword evidence="2" id="KW-1185">Reference proteome</keyword>